<keyword evidence="3" id="KW-0732">Signal</keyword>
<keyword evidence="4" id="KW-0378">Hydrolase</keyword>
<evidence type="ECO:0000256" key="4">
    <source>
        <dbReference type="ARBA" id="ARBA00022801"/>
    </source>
</evidence>
<dbReference type="PANTHER" id="PTHR11010:SF101">
    <property type="entry name" value="SERINE PROTEASE F56F10.1-RELATED"/>
    <property type="match status" value="1"/>
</dbReference>
<evidence type="ECO:0000313" key="7">
    <source>
        <dbReference type="Proteomes" id="UP000267096"/>
    </source>
</evidence>
<evidence type="ECO:0000256" key="3">
    <source>
        <dbReference type="ARBA" id="ARBA00022729"/>
    </source>
</evidence>
<evidence type="ECO:0000256" key="1">
    <source>
        <dbReference type="ARBA" id="ARBA00011079"/>
    </source>
</evidence>
<reference evidence="8" key="1">
    <citation type="submission" date="2017-02" db="UniProtKB">
        <authorList>
            <consortium name="WormBaseParasite"/>
        </authorList>
    </citation>
    <scope>IDENTIFICATION</scope>
</reference>
<dbReference type="WBParaSite" id="ASIM_0000397701-mRNA-1">
    <property type="protein sequence ID" value="ASIM_0000397701-mRNA-1"/>
    <property type="gene ID" value="ASIM_0000397701"/>
</dbReference>
<evidence type="ECO:0000313" key="8">
    <source>
        <dbReference type="WBParaSite" id="ASIM_0000397701-mRNA-1"/>
    </source>
</evidence>
<dbReference type="SUPFAM" id="SSF53474">
    <property type="entry name" value="alpha/beta-Hydrolases"/>
    <property type="match status" value="1"/>
</dbReference>
<dbReference type="InterPro" id="IPR029058">
    <property type="entry name" value="AB_hydrolase_fold"/>
</dbReference>
<keyword evidence="5" id="KW-0325">Glycoprotein</keyword>
<dbReference type="Gene3D" id="3.40.50.1820">
    <property type="entry name" value="alpha/beta hydrolase"/>
    <property type="match status" value="1"/>
</dbReference>
<comment type="similarity">
    <text evidence="1">Belongs to the peptidase S28 family.</text>
</comment>
<reference evidence="6 7" key="2">
    <citation type="submission" date="2018-11" db="EMBL/GenBank/DDBJ databases">
        <authorList>
            <consortium name="Pathogen Informatics"/>
        </authorList>
    </citation>
    <scope>NUCLEOTIDE SEQUENCE [LARGE SCALE GENOMIC DNA]</scope>
</reference>
<dbReference type="Pfam" id="PF05577">
    <property type="entry name" value="Peptidase_S28"/>
    <property type="match status" value="1"/>
</dbReference>
<dbReference type="AlphaFoldDB" id="A0A0M3J8R9"/>
<gene>
    <name evidence="6" type="ORF">ASIM_LOCUS3802</name>
</gene>
<dbReference type="InterPro" id="IPR008758">
    <property type="entry name" value="Peptidase_S28"/>
</dbReference>
<protein>
    <submittedName>
        <fullName evidence="8">Serine protease K12H4.7</fullName>
    </submittedName>
</protein>
<accession>A0A0M3J8R9</accession>
<dbReference type="GO" id="GO:0006508">
    <property type="term" value="P:proteolysis"/>
    <property type="evidence" value="ECO:0007669"/>
    <property type="project" value="UniProtKB-KW"/>
</dbReference>
<proteinExistence type="inferred from homology"/>
<keyword evidence="7" id="KW-1185">Reference proteome</keyword>
<sequence length="169" mass="19229">MIGGESVIPVKWVANEKVSMMKWARKFGAAAFQVEHRFFGYSRPFPEMTTEALAYCTTEQALADLAEFIRQMNEKYKFPSPKWVTFGGSYPGSLAAWFRAKYPELTVGSVASSAPVNLKLDFYEYSMVVQDVLLETDKTCHDKVKAAFKHIQRLILTKDGRDQLNEALR</sequence>
<dbReference type="EMBL" id="UYRR01006168">
    <property type="protein sequence ID" value="VDK22408.1"/>
    <property type="molecule type" value="Genomic_DNA"/>
</dbReference>
<dbReference type="OrthoDB" id="1735038at2759"/>
<dbReference type="GO" id="GO:0070008">
    <property type="term" value="F:serine-type exopeptidase activity"/>
    <property type="evidence" value="ECO:0007669"/>
    <property type="project" value="InterPro"/>
</dbReference>
<dbReference type="GO" id="GO:0008239">
    <property type="term" value="F:dipeptidyl-peptidase activity"/>
    <property type="evidence" value="ECO:0007669"/>
    <property type="project" value="TreeGrafter"/>
</dbReference>
<name>A0A0M3J8R9_ANISI</name>
<evidence type="ECO:0000256" key="5">
    <source>
        <dbReference type="ARBA" id="ARBA00023180"/>
    </source>
</evidence>
<evidence type="ECO:0000313" key="6">
    <source>
        <dbReference type="EMBL" id="VDK22408.1"/>
    </source>
</evidence>
<dbReference type="PANTHER" id="PTHR11010">
    <property type="entry name" value="PROTEASE S28 PRO-X CARBOXYPEPTIDASE-RELATED"/>
    <property type="match status" value="1"/>
</dbReference>
<evidence type="ECO:0000256" key="2">
    <source>
        <dbReference type="ARBA" id="ARBA00022670"/>
    </source>
</evidence>
<keyword evidence="2" id="KW-0645">Protease</keyword>
<organism evidence="8">
    <name type="scientific">Anisakis simplex</name>
    <name type="common">Herring worm</name>
    <dbReference type="NCBI Taxonomy" id="6269"/>
    <lineage>
        <taxon>Eukaryota</taxon>
        <taxon>Metazoa</taxon>
        <taxon>Ecdysozoa</taxon>
        <taxon>Nematoda</taxon>
        <taxon>Chromadorea</taxon>
        <taxon>Rhabditida</taxon>
        <taxon>Spirurina</taxon>
        <taxon>Ascaridomorpha</taxon>
        <taxon>Ascaridoidea</taxon>
        <taxon>Anisakidae</taxon>
        <taxon>Anisakis</taxon>
        <taxon>Anisakis simplex complex</taxon>
    </lineage>
</organism>
<dbReference type="Proteomes" id="UP000267096">
    <property type="component" value="Unassembled WGS sequence"/>
</dbReference>